<gene>
    <name evidence="2" type="ORF">MIMGU_mgv1a0208701mg</name>
</gene>
<dbReference type="Proteomes" id="UP000030748">
    <property type="component" value="Unassembled WGS sequence"/>
</dbReference>
<dbReference type="AlphaFoldDB" id="A0A022RXI8"/>
<dbReference type="InterPro" id="IPR019595">
    <property type="entry name" value="DUF2470"/>
</dbReference>
<dbReference type="Pfam" id="PF10615">
    <property type="entry name" value="DUF2470"/>
    <property type="match status" value="1"/>
</dbReference>
<evidence type="ECO:0000313" key="3">
    <source>
        <dbReference type="Proteomes" id="UP000030748"/>
    </source>
</evidence>
<dbReference type="EMBL" id="KI630195">
    <property type="protein sequence ID" value="EYU45227.1"/>
    <property type="molecule type" value="Genomic_DNA"/>
</dbReference>
<evidence type="ECO:0000259" key="1">
    <source>
        <dbReference type="Pfam" id="PF10615"/>
    </source>
</evidence>
<feature type="non-terminal residue" evidence="2">
    <location>
        <position position="1"/>
    </location>
</feature>
<proteinExistence type="predicted"/>
<reference evidence="2 3" key="1">
    <citation type="journal article" date="2013" name="Proc. Natl. Acad. Sci. U.S.A.">
        <title>Fine-scale variation in meiotic recombination in Mimulus inferred from population shotgun sequencing.</title>
        <authorList>
            <person name="Hellsten U."/>
            <person name="Wright K.M."/>
            <person name="Jenkins J."/>
            <person name="Shu S."/>
            <person name="Yuan Y."/>
            <person name="Wessler S.R."/>
            <person name="Schmutz J."/>
            <person name="Willis J.H."/>
            <person name="Rokhsar D.S."/>
        </authorList>
    </citation>
    <scope>NUCLEOTIDE SEQUENCE [LARGE SCALE GENOMIC DNA]</scope>
    <source>
        <strain evidence="3">cv. DUN x IM62</strain>
    </source>
</reference>
<sequence length="104" mass="11729">SVVDVLDFQYAEPDVLVHYVPSILERFGEMGTRCNCALKALCKKKGFHVEGARLIGVDSLGMDVRVSSGTEVRTHRFSFKVQVKSECAADKQIQQLLFPRSRRK</sequence>
<dbReference type="STRING" id="4155.A0A022RXI8"/>
<dbReference type="PANTHER" id="PTHR13343">
    <property type="entry name" value="CREG1 PROTEIN"/>
    <property type="match status" value="1"/>
</dbReference>
<feature type="non-terminal residue" evidence="2">
    <location>
        <position position="104"/>
    </location>
</feature>
<accession>A0A022RXI8</accession>
<protein>
    <recommendedName>
        <fullName evidence="1">DUF2470 domain-containing protein</fullName>
    </recommendedName>
</protein>
<name>A0A022RXI8_ERYGU</name>
<evidence type="ECO:0000313" key="2">
    <source>
        <dbReference type="EMBL" id="EYU45227.1"/>
    </source>
</evidence>
<dbReference type="Gene3D" id="3.20.180.10">
    <property type="entry name" value="PNP-oxidase-like"/>
    <property type="match status" value="1"/>
</dbReference>
<dbReference type="PANTHER" id="PTHR13343:SF18">
    <property type="entry name" value="PENTATRICOPEPTIDE REPEAT (PPR) SUPERFAMILY PROTEIN"/>
    <property type="match status" value="1"/>
</dbReference>
<keyword evidence="3" id="KW-1185">Reference proteome</keyword>
<feature type="domain" description="DUF2470" evidence="1">
    <location>
        <begin position="41"/>
        <end position="92"/>
    </location>
</feature>
<organism evidence="2 3">
    <name type="scientific">Erythranthe guttata</name>
    <name type="common">Yellow monkey flower</name>
    <name type="synonym">Mimulus guttatus</name>
    <dbReference type="NCBI Taxonomy" id="4155"/>
    <lineage>
        <taxon>Eukaryota</taxon>
        <taxon>Viridiplantae</taxon>
        <taxon>Streptophyta</taxon>
        <taxon>Embryophyta</taxon>
        <taxon>Tracheophyta</taxon>
        <taxon>Spermatophyta</taxon>
        <taxon>Magnoliopsida</taxon>
        <taxon>eudicotyledons</taxon>
        <taxon>Gunneridae</taxon>
        <taxon>Pentapetalae</taxon>
        <taxon>asterids</taxon>
        <taxon>lamiids</taxon>
        <taxon>Lamiales</taxon>
        <taxon>Phrymaceae</taxon>
        <taxon>Erythranthe</taxon>
    </lineage>
</organism>
<dbReference type="SUPFAM" id="SSF50475">
    <property type="entry name" value="FMN-binding split barrel"/>
    <property type="match status" value="1"/>
</dbReference>
<dbReference type="InterPro" id="IPR037119">
    <property type="entry name" value="Haem_oxidase_HugZ-like_sf"/>
</dbReference>